<dbReference type="Pfam" id="PF16152">
    <property type="entry name" value="DUF4860"/>
    <property type="match status" value="1"/>
</dbReference>
<comment type="caution">
    <text evidence="2">The sequence shown here is derived from an EMBL/GenBank/DDBJ whole genome shotgun (WGS) entry which is preliminary data.</text>
</comment>
<sequence>MKKTVSRPSEGMDFIFSMLLFLVFILCSVFTILIGSRVYGNIRARNDAAFYSDTALSYITNKVRQSDRTGSISVRTVEGQSILVLASDYDGILYETWVYTKDGSLLELFSEQGSGLTVEDGLPIMDCEPISFSIADKKNGAMLEITLEETPSPRTASLFLRSSSKGGRRNE</sequence>
<evidence type="ECO:0000313" key="2">
    <source>
        <dbReference type="EMBL" id="MDB2002229.1"/>
    </source>
</evidence>
<protein>
    <submittedName>
        <fullName evidence="2">DUF4860 domain-containing protein</fullName>
    </submittedName>
</protein>
<proteinExistence type="predicted"/>
<keyword evidence="1" id="KW-1133">Transmembrane helix</keyword>
<reference evidence="2" key="1">
    <citation type="submission" date="2023-01" db="EMBL/GenBank/DDBJ databases">
        <title>Human gut microbiome strain richness.</title>
        <authorList>
            <person name="Chen-Liaw A."/>
        </authorList>
    </citation>
    <scope>NUCLEOTIDE SEQUENCE</scope>
    <source>
        <strain evidence="2">B1_m1001713B170214d0_201011</strain>
    </source>
</reference>
<feature type="transmembrane region" description="Helical" evidence="1">
    <location>
        <begin position="14"/>
        <end position="35"/>
    </location>
</feature>
<organism evidence="2 3">
    <name type="scientific">Clostridium symbiosum</name>
    <name type="common">Bacteroides symbiosus</name>
    <dbReference type="NCBI Taxonomy" id="1512"/>
    <lineage>
        <taxon>Bacteria</taxon>
        <taxon>Bacillati</taxon>
        <taxon>Bacillota</taxon>
        <taxon>Clostridia</taxon>
        <taxon>Lachnospirales</taxon>
        <taxon>Lachnospiraceae</taxon>
        <taxon>Otoolea</taxon>
    </lineage>
</organism>
<dbReference type="AlphaFoldDB" id="A0AAW6AZB4"/>
<dbReference type="RefSeq" id="WP_003506022.1">
    <property type="nucleotide sequence ID" value="NZ_CABHNX010000218.1"/>
</dbReference>
<dbReference type="Proteomes" id="UP001300871">
    <property type="component" value="Unassembled WGS sequence"/>
</dbReference>
<keyword evidence="1" id="KW-0472">Membrane</keyword>
<accession>A0AAW6AZB4</accession>
<evidence type="ECO:0000313" key="3">
    <source>
        <dbReference type="Proteomes" id="UP001300871"/>
    </source>
</evidence>
<name>A0AAW6AZB4_CLOSY</name>
<dbReference type="EMBL" id="JAQLGM010000063">
    <property type="protein sequence ID" value="MDB2002229.1"/>
    <property type="molecule type" value="Genomic_DNA"/>
</dbReference>
<dbReference type="GeneID" id="57968106"/>
<gene>
    <name evidence="2" type="ORF">PM006_18690</name>
</gene>
<keyword evidence="1" id="KW-0812">Transmembrane</keyword>
<dbReference type="InterPro" id="IPR032340">
    <property type="entry name" value="DUF4860"/>
</dbReference>
<evidence type="ECO:0000256" key="1">
    <source>
        <dbReference type="SAM" id="Phobius"/>
    </source>
</evidence>